<dbReference type="Proteomes" id="UP000588604">
    <property type="component" value="Unassembled WGS sequence"/>
</dbReference>
<dbReference type="AlphaFoldDB" id="A0A841N1B5"/>
<reference evidence="1 2" key="1">
    <citation type="submission" date="2020-08" db="EMBL/GenBank/DDBJ databases">
        <title>Genomic Encyclopedia of Type Strains, Phase IV (KMG-IV): sequencing the most valuable type-strain genomes for metagenomic binning, comparative biology and taxonomic classification.</title>
        <authorList>
            <person name="Goeker M."/>
        </authorList>
    </citation>
    <scope>NUCLEOTIDE SEQUENCE [LARGE SCALE GENOMIC DNA]</scope>
    <source>
        <strain evidence="1 2">DSM 102044</strain>
    </source>
</reference>
<organism evidence="1 2">
    <name type="scientific">Algoriphagus iocasae</name>
    <dbReference type="NCBI Taxonomy" id="1836499"/>
    <lineage>
        <taxon>Bacteria</taxon>
        <taxon>Pseudomonadati</taxon>
        <taxon>Bacteroidota</taxon>
        <taxon>Cytophagia</taxon>
        <taxon>Cytophagales</taxon>
        <taxon>Cyclobacteriaceae</taxon>
        <taxon>Algoriphagus</taxon>
    </lineage>
</organism>
<evidence type="ECO:0008006" key="3">
    <source>
        <dbReference type="Google" id="ProtNLM"/>
    </source>
</evidence>
<sequence>MKLFKNSSLFAAVLFSAVLFSCKSEDPVIENDEEVITDVTLKFTELDDSGNPVGDSFEFLASDPQGVELGTPTIETVTLDKGKTYRLDVLLYNSIANEDITEEVQEESDEHQFFFLGSAFTSNILTISYDDPSGELIGLQNTLTVSSSPGATATEMRVILRHDLDKSYPGANNPNFTNFAQAGGETDLDITFPIEIN</sequence>
<comment type="caution">
    <text evidence="1">The sequence shown here is derived from an EMBL/GenBank/DDBJ whole genome shotgun (WGS) entry which is preliminary data.</text>
</comment>
<accession>A0A841N1B5</accession>
<evidence type="ECO:0000313" key="1">
    <source>
        <dbReference type="EMBL" id="MBB6327991.1"/>
    </source>
</evidence>
<dbReference type="EMBL" id="JACIJO010000003">
    <property type="protein sequence ID" value="MBB6327991.1"/>
    <property type="molecule type" value="Genomic_DNA"/>
</dbReference>
<name>A0A841N1B5_9BACT</name>
<proteinExistence type="predicted"/>
<keyword evidence="2" id="KW-1185">Reference proteome</keyword>
<dbReference type="RefSeq" id="WP_184496724.1">
    <property type="nucleotide sequence ID" value="NZ_JACIJO010000003.1"/>
</dbReference>
<protein>
    <recommendedName>
        <fullName evidence="3">Type 1 periplasmic binding fold superfamily protein</fullName>
    </recommendedName>
</protein>
<dbReference type="PROSITE" id="PS51257">
    <property type="entry name" value="PROKAR_LIPOPROTEIN"/>
    <property type="match status" value="1"/>
</dbReference>
<evidence type="ECO:0000313" key="2">
    <source>
        <dbReference type="Proteomes" id="UP000588604"/>
    </source>
</evidence>
<gene>
    <name evidence="1" type="ORF">FHS59_003634</name>
</gene>